<name>W3WUE4_PESFW</name>
<dbReference type="OrthoDB" id="1715191at2759"/>
<dbReference type="GO" id="GO:0017057">
    <property type="term" value="F:6-phosphogluconolactonase activity"/>
    <property type="evidence" value="ECO:0007669"/>
    <property type="project" value="TreeGrafter"/>
</dbReference>
<dbReference type="InterPro" id="IPR050282">
    <property type="entry name" value="Cycloisomerase_2"/>
</dbReference>
<dbReference type="Gene3D" id="2.130.10.10">
    <property type="entry name" value="YVTN repeat-like/Quinoprotein amine dehydrogenase"/>
    <property type="match status" value="1"/>
</dbReference>
<dbReference type="SUPFAM" id="SSF75011">
    <property type="entry name" value="3-carboxy-cis,cis-mucoante lactonizing enzyme"/>
    <property type="match status" value="1"/>
</dbReference>
<keyword evidence="4" id="KW-1185">Reference proteome</keyword>
<accession>W3WUE4</accession>
<keyword evidence="2" id="KW-0732">Signal</keyword>
<gene>
    <name evidence="3" type="ORF">PFICI_11298</name>
</gene>
<comment type="similarity">
    <text evidence="1">Belongs to the cycloisomerase 2 family.</text>
</comment>
<sequence length="376" mass="40559">MLLRRSVVVGLLSLATPITAATHRAFVGNEGGPDVLYTLEFDDELLTLELLRNNSLPAASGWLALSVFQGDKKTLYSTNMGDISGSQPYLVSYSVDEDANLEYSGGLSGGSGRGLGVWAGARPIPPYEVHLAYLTAQSVVSVSANGSLVGETQNLTFGGSYLHGGAFHPNSKYLYTFDVDVDTIWTHEIDDTTGDITYVANSSVPDPVSGPRHGVVHPNGKYLYIVTETSNHVAQFTIDNATGIPTFDNVYFSLLGVGQNNSNYWSAEVNLSPSNSFLWATRRGRSSEYLGAVGLHTLNEEGSMEKQNFLIDTSTSGGLSNLVQPTLFSDRWVALPDLEQGFVEMWELAQDNSTATVIAHLDLADGGCCENLVWLN</sequence>
<dbReference type="InParanoid" id="W3WUE4"/>
<evidence type="ECO:0000256" key="1">
    <source>
        <dbReference type="ARBA" id="ARBA00005564"/>
    </source>
</evidence>
<dbReference type="InterPro" id="IPR019405">
    <property type="entry name" value="Lactonase_7-beta_prop"/>
</dbReference>
<proteinExistence type="inferred from homology"/>
<dbReference type="HOGENOM" id="CLU_045869_0_0_1"/>
<dbReference type="PANTHER" id="PTHR30344">
    <property type="entry name" value="6-PHOSPHOGLUCONOLACTONASE-RELATED"/>
    <property type="match status" value="1"/>
</dbReference>
<dbReference type="RefSeq" id="XP_007838070.1">
    <property type="nucleotide sequence ID" value="XM_007839879.1"/>
</dbReference>
<dbReference type="Pfam" id="PF10282">
    <property type="entry name" value="Lactonase"/>
    <property type="match status" value="1"/>
</dbReference>
<dbReference type="AlphaFoldDB" id="W3WUE4"/>
<dbReference type="GeneID" id="19276311"/>
<reference evidence="4" key="1">
    <citation type="journal article" date="2015" name="BMC Genomics">
        <title>Genomic and transcriptomic analysis of the endophytic fungus Pestalotiopsis fici reveals its lifestyle and high potential for synthesis of natural products.</title>
        <authorList>
            <person name="Wang X."/>
            <person name="Zhang X."/>
            <person name="Liu L."/>
            <person name="Xiang M."/>
            <person name="Wang W."/>
            <person name="Sun X."/>
            <person name="Che Y."/>
            <person name="Guo L."/>
            <person name="Liu G."/>
            <person name="Guo L."/>
            <person name="Wang C."/>
            <person name="Yin W.B."/>
            <person name="Stadler M."/>
            <person name="Zhang X."/>
            <person name="Liu X."/>
        </authorList>
    </citation>
    <scope>NUCLEOTIDE SEQUENCE [LARGE SCALE GENOMIC DNA]</scope>
    <source>
        <strain evidence="4">W106-1 / CGMCC3.15140</strain>
    </source>
</reference>
<evidence type="ECO:0000256" key="2">
    <source>
        <dbReference type="SAM" id="SignalP"/>
    </source>
</evidence>
<organism evidence="3 4">
    <name type="scientific">Pestalotiopsis fici (strain W106-1 / CGMCC3.15140)</name>
    <dbReference type="NCBI Taxonomy" id="1229662"/>
    <lineage>
        <taxon>Eukaryota</taxon>
        <taxon>Fungi</taxon>
        <taxon>Dikarya</taxon>
        <taxon>Ascomycota</taxon>
        <taxon>Pezizomycotina</taxon>
        <taxon>Sordariomycetes</taxon>
        <taxon>Xylariomycetidae</taxon>
        <taxon>Amphisphaeriales</taxon>
        <taxon>Sporocadaceae</taxon>
        <taxon>Pestalotiopsis</taxon>
    </lineage>
</organism>
<evidence type="ECO:0000313" key="4">
    <source>
        <dbReference type="Proteomes" id="UP000030651"/>
    </source>
</evidence>
<feature type="signal peptide" evidence="2">
    <location>
        <begin position="1"/>
        <end position="20"/>
    </location>
</feature>
<dbReference type="InterPro" id="IPR015943">
    <property type="entry name" value="WD40/YVTN_repeat-like_dom_sf"/>
</dbReference>
<dbReference type="KEGG" id="pfy:PFICI_11298"/>
<evidence type="ECO:0000313" key="3">
    <source>
        <dbReference type="EMBL" id="ETS77424.1"/>
    </source>
</evidence>
<evidence type="ECO:0008006" key="5">
    <source>
        <dbReference type="Google" id="ProtNLM"/>
    </source>
</evidence>
<dbReference type="eggNOG" id="ENOG502RZKQ">
    <property type="taxonomic scope" value="Eukaryota"/>
</dbReference>
<protein>
    <recommendedName>
        <fullName evidence="5">Carboxy-cis,cis-muconate cyclase</fullName>
    </recommendedName>
</protein>
<dbReference type="Proteomes" id="UP000030651">
    <property type="component" value="Unassembled WGS sequence"/>
</dbReference>
<feature type="chain" id="PRO_5004834225" description="Carboxy-cis,cis-muconate cyclase" evidence="2">
    <location>
        <begin position="21"/>
        <end position="376"/>
    </location>
</feature>
<dbReference type="PANTHER" id="PTHR30344:SF4">
    <property type="entry name" value="CYCLASE, PUTATIVE (AFU_ORTHOLOGUE AFUA_6G11580)-RELATED"/>
    <property type="match status" value="1"/>
</dbReference>
<dbReference type="EMBL" id="KI912116">
    <property type="protein sequence ID" value="ETS77424.1"/>
    <property type="molecule type" value="Genomic_DNA"/>
</dbReference>